<keyword evidence="3" id="KW-0902">Two-component regulatory system</keyword>
<proteinExistence type="predicted"/>
<dbReference type="InterPro" id="IPR029016">
    <property type="entry name" value="GAF-like_dom_sf"/>
</dbReference>
<dbReference type="Pfam" id="PF01590">
    <property type="entry name" value="GAF"/>
    <property type="match status" value="1"/>
</dbReference>
<keyword evidence="1" id="KW-0808">Transferase</keyword>
<gene>
    <name evidence="5" type="ORF">Q2T52_22480</name>
</gene>
<dbReference type="Pfam" id="PF07730">
    <property type="entry name" value="HisKA_3"/>
    <property type="match status" value="1"/>
</dbReference>
<dbReference type="InterPro" id="IPR011712">
    <property type="entry name" value="Sig_transdc_His_kin_sub3_dim/P"/>
</dbReference>
<dbReference type="SMART" id="SM00387">
    <property type="entry name" value="HATPase_c"/>
    <property type="match status" value="1"/>
</dbReference>
<protein>
    <submittedName>
        <fullName evidence="5">GAF domain-containing sensor histidine kinase</fullName>
    </submittedName>
</protein>
<evidence type="ECO:0000259" key="4">
    <source>
        <dbReference type="PROSITE" id="PS50109"/>
    </source>
</evidence>
<evidence type="ECO:0000256" key="2">
    <source>
        <dbReference type="ARBA" id="ARBA00022777"/>
    </source>
</evidence>
<dbReference type="Proteomes" id="UP001169006">
    <property type="component" value="Unassembled WGS sequence"/>
</dbReference>
<dbReference type="RefSeq" id="WP_302079130.1">
    <property type="nucleotide sequence ID" value="NZ_JAUKWQ010000011.1"/>
</dbReference>
<sequence>MLHSGALLEQYLAISRLLAGQLDFRSAIQVVAQEIAHIIPHDHMDVCIKMLDGHFHTAHESGMETDWSLQPPLPLDGSPIRSLLFGEVDMMLTDDACNDPRFHFEGSFSHPIIEMGLRGRLHVPLKVQGDVIGAFSCSSRTVGFYGPEDVERARAIADLLAPYFFAIRAAEQSKRSAIIEAEARAREEGLRLGALRLTEALETERQRIGMDLHDQTLADLTRLARRMERLSRTSDLAEEELEPLLRGLQHCMQDLRQIIETAQPTVLQLFGFAQAVETHLDRSLRDSGASLEWELVDEAGGAFDLLEQPVAIALFRITQEAINNAIRHGQADHLKVLLRKTARSLVIEVQDDGVGIAPSAKRAGAGIDNMRTRARLISARFEVGRGPSGRGTTVSVHLPLVRRELQA</sequence>
<name>A0ABT8T288_9HYPH</name>
<evidence type="ECO:0000313" key="5">
    <source>
        <dbReference type="EMBL" id="MDO1584864.1"/>
    </source>
</evidence>
<dbReference type="SMART" id="SM00065">
    <property type="entry name" value="GAF"/>
    <property type="match status" value="1"/>
</dbReference>
<reference evidence="5" key="2">
    <citation type="submission" date="2023-07" db="EMBL/GenBank/DDBJ databases">
        <authorList>
            <person name="Sun H."/>
        </authorList>
    </citation>
    <scope>NUCLEOTIDE SEQUENCE</scope>
    <source>
        <strain evidence="5">05753</strain>
    </source>
</reference>
<dbReference type="SUPFAM" id="SSF55874">
    <property type="entry name" value="ATPase domain of HSP90 chaperone/DNA topoisomerase II/histidine kinase"/>
    <property type="match status" value="1"/>
</dbReference>
<dbReference type="CDD" id="cd16917">
    <property type="entry name" value="HATPase_UhpB-NarQ-NarX-like"/>
    <property type="match status" value="1"/>
</dbReference>
<evidence type="ECO:0000256" key="3">
    <source>
        <dbReference type="ARBA" id="ARBA00023012"/>
    </source>
</evidence>
<dbReference type="GO" id="GO:0016301">
    <property type="term" value="F:kinase activity"/>
    <property type="evidence" value="ECO:0007669"/>
    <property type="project" value="UniProtKB-KW"/>
</dbReference>
<dbReference type="Gene3D" id="3.30.450.40">
    <property type="match status" value="1"/>
</dbReference>
<keyword evidence="6" id="KW-1185">Reference proteome</keyword>
<dbReference type="Gene3D" id="3.30.565.10">
    <property type="entry name" value="Histidine kinase-like ATPase, C-terminal domain"/>
    <property type="match status" value="1"/>
</dbReference>
<evidence type="ECO:0000256" key="1">
    <source>
        <dbReference type="ARBA" id="ARBA00022679"/>
    </source>
</evidence>
<dbReference type="EMBL" id="JAUKWQ010000011">
    <property type="protein sequence ID" value="MDO1584864.1"/>
    <property type="molecule type" value="Genomic_DNA"/>
</dbReference>
<dbReference type="InterPro" id="IPR036890">
    <property type="entry name" value="HATPase_C_sf"/>
</dbReference>
<dbReference type="InterPro" id="IPR005467">
    <property type="entry name" value="His_kinase_dom"/>
</dbReference>
<keyword evidence="2 5" id="KW-0418">Kinase</keyword>
<dbReference type="InterPro" id="IPR050482">
    <property type="entry name" value="Sensor_HK_TwoCompSys"/>
</dbReference>
<dbReference type="SUPFAM" id="SSF55781">
    <property type="entry name" value="GAF domain-like"/>
    <property type="match status" value="1"/>
</dbReference>
<dbReference type="InterPro" id="IPR003594">
    <property type="entry name" value="HATPase_dom"/>
</dbReference>
<reference evidence="5" key="1">
    <citation type="journal article" date="2015" name="Int. J. Syst. Evol. Microbiol.">
        <title>Rhizobium oryzicola sp. nov., potential plant-growth-promoting endophytic bacteria isolated from rice roots.</title>
        <authorList>
            <person name="Zhang X.X."/>
            <person name="Gao J.S."/>
            <person name="Cao Y.H."/>
            <person name="Sheirdil R.A."/>
            <person name="Wang X.C."/>
            <person name="Zhang L."/>
        </authorList>
    </citation>
    <scope>NUCLEOTIDE SEQUENCE</scope>
    <source>
        <strain evidence="5">05753</strain>
    </source>
</reference>
<dbReference type="PROSITE" id="PS50109">
    <property type="entry name" value="HIS_KIN"/>
    <property type="match status" value="1"/>
</dbReference>
<dbReference type="PANTHER" id="PTHR24421">
    <property type="entry name" value="NITRATE/NITRITE SENSOR PROTEIN NARX-RELATED"/>
    <property type="match status" value="1"/>
</dbReference>
<accession>A0ABT8T288</accession>
<dbReference type="InterPro" id="IPR003018">
    <property type="entry name" value="GAF"/>
</dbReference>
<dbReference type="Pfam" id="PF02518">
    <property type="entry name" value="HATPase_c"/>
    <property type="match status" value="1"/>
</dbReference>
<evidence type="ECO:0000313" key="6">
    <source>
        <dbReference type="Proteomes" id="UP001169006"/>
    </source>
</evidence>
<comment type="caution">
    <text evidence="5">The sequence shown here is derived from an EMBL/GenBank/DDBJ whole genome shotgun (WGS) entry which is preliminary data.</text>
</comment>
<feature type="domain" description="Histidine kinase" evidence="4">
    <location>
        <begin position="314"/>
        <end position="402"/>
    </location>
</feature>
<organism evidence="5 6">
    <name type="scientific">Rhizobium oryzicola</name>
    <dbReference type="NCBI Taxonomy" id="1232668"/>
    <lineage>
        <taxon>Bacteria</taxon>
        <taxon>Pseudomonadati</taxon>
        <taxon>Pseudomonadota</taxon>
        <taxon>Alphaproteobacteria</taxon>
        <taxon>Hyphomicrobiales</taxon>
        <taxon>Rhizobiaceae</taxon>
        <taxon>Rhizobium/Agrobacterium group</taxon>
        <taxon>Rhizobium</taxon>
    </lineage>
</organism>